<dbReference type="GO" id="GO:0015254">
    <property type="term" value="F:glycerol channel activity"/>
    <property type="evidence" value="ECO:0007669"/>
    <property type="project" value="TreeGrafter"/>
</dbReference>
<accession>A0A7J7K7N0</accession>
<comment type="caution">
    <text evidence="10">The sequence shown here is derived from an EMBL/GenBank/DDBJ whole genome shotgun (WGS) entry which is preliminary data.</text>
</comment>
<keyword evidence="4 7" id="KW-0812">Transmembrane</keyword>
<evidence type="ECO:0000256" key="9">
    <source>
        <dbReference type="SAM" id="Phobius"/>
    </source>
</evidence>
<keyword evidence="6 9" id="KW-0472">Membrane</keyword>
<feature type="region of interest" description="Disordered" evidence="8">
    <location>
        <begin position="171"/>
        <end position="197"/>
    </location>
</feature>
<evidence type="ECO:0000256" key="1">
    <source>
        <dbReference type="ARBA" id="ARBA00004141"/>
    </source>
</evidence>
<dbReference type="Gene3D" id="1.20.1080.10">
    <property type="entry name" value="Glycerol uptake facilitator protein"/>
    <property type="match status" value="1"/>
</dbReference>
<gene>
    <name evidence="10" type="ORF">EB796_007062</name>
</gene>
<evidence type="ECO:0000313" key="10">
    <source>
        <dbReference type="EMBL" id="KAF6034642.1"/>
    </source>
</evidence>
<sequence>MQNKLDEEPCPFEVSVEESHIPTIYYSPGNVVSTPDKYEWKTVYRRPKYTSSGYTNEVTEPWFDNSYYHEEISEHEVVEPTGGSMTILKRLTVFVIGAAYGYHCGYAINPARDLSPRIFTALAGWGTDVFSFRNYNWFWVPIVGPHIGAVLGALIYLLLIECHWESDEAGPTEAPHVKVNETSGEDNPALGESQTNL</sequence>
<dbReference type="GO" id="GO:0015250">
    <property type="term" value="F:water channel activity"/>
    <property type="evidence" value="ECO:0007669"/>
    <property type="project" value="TreeGrafter"/>
</dbReference>
<dbReference type="PRINTS" id="PR00783">
    <property type="entry name" value="MINTRINSICP"/>
</dbReference>
<comment type="subcellular location">
    <subcellularLocation>
        <location evidence="1">Membrane</location>
        <topology evidence="1">Multi-pass membrane protein</topology>
    </subcellularLocation>
</comment>
<keyword evidence="3 7" id="KW-0813">Transport</keyword>
<evidence type="ECO:0000256" key="6">
    <source>
        <dbReference type="ARBA" id="ARBA00023136"/>
    </source>
</evidence>
<keyword evidence="11" id="KW-1185">Reference proteome</keyword>
<organism evidence="10 11">
    <name type="scientific">Bugula neritina</name>
    <name type="common">Brown bryozoan</name>
    <name type="synonym">Sertularia neritina</name>
    <dbReference type="NCBI Taxonomy" id="10212"/>
    <lineage>
        <taxon>Eukaryota</taxon>
        <taxon>Metazoa</taxon>
        <taxon>Spiralia</taxon>
        <taxon>Lophotrochozoa</taxon>
        <taxon>Bryozoa</taxon>
        <taxon>Gymnolaemata</taxon>
        <taxon>Cheilostomatida</taxon>
        <taxon>Flustrina</taxon>
        <taxon>Buguloidea</taxon>
        <taxon>Bugulidae</taxon>
        <taxon>Bugula</taxon>
    </lineage>
</organism>
<dbReference type="Pfam" id="PF00230">
    <property type="entry name" value="MIP"/>
    <property type="match status" value="1"/>
</dbReference>
<protein>
    <recommendedName>
        <fullName evidence="12">AQP9</fullName>
    </recommendedName>
</protein>
<evidence type="ECO:0008006" key="12">
    <source>
        <dbReference type="Google" id="ProtNLM"/>
    </source>
</evidence>
<evidence type="ECO:0000256" key="4">
    <source>
        <dbReference type="ARBA" id="ARBA00022692"/>
    </source>
</evidence>
<keyword evidence="5 9" id="KW-1133">Transmembrane helix</keyword>
<dbReference type="PANTHER" id="PTHR43829">
    <property type="entry name" value="AQUAPORIN OR AQUAGLYCEROPORIN RELATED"/>
    <property type="match status" value="1"/>
</dbReference>
<feature type="transmembrane region" description="Helical" evidence="9">
    <location>
        <begin position="91"/>
        <end position="108"/>
    </location>
</feature>
<dbReference type="Proteomes" id="UP000593567">
    <property type="component" value="Unassembled WGS sequence"/>
</dbReference>
<evidence type="ECO:0000256" key="2">
    <source>
        <dbReference type="ARBA" id="ARBA00006175"/>
    </source>
</evidence>
<evidence type="ECO:0000256" key="5">
    <source>
        <dbReference type="ARBA" id="ARBA00022989"/>
    </source>
</evidence>
<dbReference type="OrthoDB" id="3222at2759"/>
<comment type="similarity">
    <text evidence="2 7">Belongs to the MIP/aquaporin (TC 1.A.8) family.</text>
</comment>
<proteinExistence type="inferred from homology"/>
<evidence type="ECO:0000256" key="3">
    <source>
        <dbReference type="ARBA" id="ARBA00022448"/>
    </source>
</evidence>
<dbReference type="GO" id="GO:0016323">
    <property type="term" value="C:basolateral plasma membrane"/>
    <property type="evidence" value="ECO:0007669"/>
    <property type="project" value="TreeGrafter"/>
</dbReference>
<dbReference type="InterPro" id="IPR023271">
    <property type="entry name" value="Aquaporin-like"/>
</dbReference>
<name>A0A7J7K7N0_BUGNE</name>
<reference evidence="10" key="1">
    <citation type="submission" date="2020-06" db="EMBL/GenBank/DDBJ databases">
        <title>Draft genome of Bugula neritina, a colonial animal packing powerful symbionts and potential medicines.</title>
        <authorList>
            <person name="Rayko M."/>
        </authorList>
    </citation>
    <scope>NUCLEOTIDE SEQUENCE [LARGE SCALE GENOMIC DNA]</scope>
    <source>
        <strain evidence="10">Kwan_BN1</strain>
    </source>
</reference>
<dbReference type="InterPro" id="IPR050363">
    <property type="entry name" value="MIP/Aquaporin"/>
</dbReference>
<dbReference type="AlphaFoldDB" id="A0A7J7K7N0"/>
<evidence type="ECO:0000256" key="7">
    <source>
        <dbReference type="RuleBase" id="RU000477"/>
    </source>
</evidence>
<feature type="transmembrane region" description="Helical" evidence="9">
    <location>
        <begin position="137"/>
        <end position="159"/>
    </location>
</feature>
<evidence type="ECO:0000256" key="8">
    <source>
        <dbReference type="SAM" id="MobiDB-lite"/>
    </source>
</evidence>
<dbReference type="EMBL" id="VXIV02001030">
    <property type="protein sequence ID" value="KAF6034642.1"/>
    <property type="molecule type" value="Genomic_DNA"/>
</dbReference>
<dbReference type="PANTHER" id="PTHR43829:SF9">
    <property type="entry name" value="AQUAPORIN-9"/>
    <property type="match status" value="1"/>
</dbReference>
<evidence type="ECO:0000313" key="11">
    <source>
        <dbReference type="Proteomes" id="UP000593567"/>
    </source>
</evidence>
<dbReference type="InterPro" id="IPR000425">
    <property type="entry name" value="MIP"/>
</dbReference>
<dbReference type="SUPFAM" id="SSF81338">
    <property type="entry name" value="Aquaporin-like"/>
    <property type="match status" value="1"/>
</dbReference>